<sequence>MTHDVSLDEADELDRRERLQRATAERRTRDYGRPPAKNGASGQAPSRPSIISAAALMAKEFPPPKELVPGYISEGCVLLAGRPKIGKSWLVTEIGIGVASGGTCLGGIECASGSVLYLALEDNERRLQRRLRKLLFAGEDAPARLHYSTVWPRTNEGGVAEIRSWVQANSDARLVIVDVLNMVRPPRGRHESPYEADYAAVKVLQELSAELGITVIIVLHLRKGAGEADPFEKVSGTLGLSGAADSVLILDRDAAGTTLYGRGRDMEEVESSVIFDKMMCRWKVQGEVHEVRRSKEQEEILNVLQDASELMTPAEIAIAVNRKRNSVDQMLLKLGKEGLVVRPRRGFYAHTARADLVGPERSKNDKK</sequence>
<feature type="region of interest" description="Disordered" evidence="1">
    <location>
        <begin position="1"/>
        <end position="46"/>
    </location>
</feature>
<dbReference type="InterPro" id="IPR036390">
    <property type="entry name" value="WH_DNA-bd_sf"/>
</dbReference>
<dbReference type="Pfam" id="PF13481">
    <property type="entry name" value="AAA_25"/>
    <property type="match status" value="1"/>
</dbReference>
<proteinExistence type="predicted"/>
<evidence type="ECO:0000313" key="2">
    <source>
        <dbReference type="EMBL" id="MFG1251698.1"/>
    </source>
</evidence>
<dbReference type="InterPro" id="IPR036388">
    <property type="entry name" value="WH-like_DNA-bd_sf"/>
</dbReference>
<dbReference type="Gene3D" id="3.40.50.300">
    <property type="entry name" value="P-loop containing nucleotide triphosphate hydrolases"/>
    <property type="match status" value="1"/>
</dbReference>
<dbReference type="EMBL" id="JBAFUR010000001">
    <property type="protein sequence ID" value="MFG1251698.1"/>
    <property type="molecule type" value="Genomic_DNA"/>
</dbReference>
<dbReference type="Gene3D" id="1.10.10.10">
    <property type="entry name" value="Winged helix-like DNA-binding domain superfamily/Winged helix DNA-binding domain"/>
    <property type="match status" value="1"/>
</dbReference>
<accession>A0ABW6ZEW3</accession>
<organism evidence="2 3">
    <name type="scientific">Xanthobacter aminoxidans</name>
    <dbReference type="NCBI Taxonomy" id="186280"/>
    <lineage>
        <taxon>Bacteria</taxon>
        <taxon>Pseudomonadati</taxon>
        <taxon>Pseudomonadota</taxon>
        <taxon>Alphaproteobacteria</taxon>
        <taxon>Hyphomicrobiales</taxon>
        <taxon>Xanthobacteraceae</taxon>
        <taxon>Xanthobacter</taxon>
    </lineage>
</organism>
<keyword evidence="3" id="KW-1185">Reference proteome</keyword>
<reference evidence="2 3" key="1">
    <citation type="submission" date="2024-02" db="EMBL/GenBank/DDBJ databases">
        <title>Expansion and revision of Xanthobacter and proposal of Roseixanthobacter gen. nov.</title>
        <authorList>
            <person name="Soltysiak M.P.M."/>
            <person name="Jalihal A."/>
            <person name="Ory A."/>
            <person name="Chrisophersen C."/>
            <person name="Lee A.D."/>
            <person name="Boulton J."/>
            <person name="Springer M."/>
        </authorList>
    </citation>
    <scope>NUCLEOTIDE SEQUENCE [LARGE SCALE GENOMIC DNA]</scope>
    <source>
        <strain evidence="2 3">CB5</strain>
    </source>
</reference>
<dbReference type="InterPro" id="IPR027417">
    <property type="entry name" value="P-loop_NTPase"/>
</dbReference>
<feature type="compositionally biased region" description="Basic and acidic residues" evidence="1">
    <location>
        <begin position="13"/>
        <end position="32"/>
    </location>
</feature>
<dbReference type="SUPFAM" id="SSF52540">
    <property type="entry name" value="P-loop containing nucleoside triphosphate hydrolases"/>
    <property type="match status" value="1"/>
</dbReference>
<dbReference type="RefSeq" id="WP_394005865.1">
    <property type="nucleotide sequence ID" value="NZ_JBAFUR010000001.1"/>
</dbReference>
<dbReference type="Proteomes" id="UP001604043">
    <property type="component" value="Unassembled WGS sequence"/>
</dbReference>
<comment type="caution">
    <text evidence="2">The sequence shown here is derived from an EMBL/GenBank/DDBJ whole genome shotgun (WGS) entry which is preliminary data.</text>
</comment>
<dbReference type="SUPFAM" id="SSF46785">
    <property type="entry name" value="Winged helix' DNA-binding domain"/>
    <property type="match status" value="1"/>
</dbReference>
<name>A0ABW6ZEW3_9HYPH</name>
<protein>
    <submittedName>
        <fullName evidence="2">AAA family ATPase</fullName>
    </submittedName>
</protein>
<evidence type="ECO:0000313" key="3">
    <source>
        <dbReference type="Proteomes" id="UP001604043"/>
    </source>
</evidence>
<evidence type="ECO:0000256" key="1">
    <source>
        <dbReference type="SAM" id="MobiDB-lite"/>
    </source>
</evidence>
<gene>
    <name evidence="2" type="ORF">V5F30_05760</name>
</gene>